<accession>A0A127PYS1</accession>
<evidence type="ECO:0000313" key="2">
    <source>
        <dbReference type="Proteomes" id="UP000074561"/>
    </source>
</evidence>
<evidence type="ECO:0000313" key="1">
    <source>
        <dbReference type="EMBL" id="AMP02745.1"/>
    </source>
</evidence>
<dbReference type="Proteomes" id="UP000074561">
    <property type="component" value="Chromosome"/>
</dbReference>
<protein>
    <submittedName>
        <fullName evidence="1">Transposase IS21 family</fullName>
    </submittedName>
</protein>
<organism evidence="1 2">
    <name type="scientific">Collimonas pratensis</name>
    <dbReference type="NCBI Taxonomy" id="279113"/>
    <lineage>
        <taxon>Bacteria</taxon>
        <taxon>Pseudomonadati</taxon>
        <taxon>Pseudomonadota</taxon>
        <taxon>Betaproteobacteria</taxon>
        <taxon>Burkholderiales</taxon>
        <taxon>Oxalobacteraceae</taxon>
        <taxon>Collimonas</taxon>
    </lineage>
</organism>
<name>A0A127PYS1_9BURK</name>
<reference evidence="1 2" key="1">
    <citation type="submission" date="2015-11" db="EMBL/GenBank/DDBJ databases">
        <title>Exploring the genomic traits of fungus-feeding bacterial genus Collimonas.</title>
        <authorList>
            <person name="Song C."/>
            <person name="Schmidt R."/>
            <person name="de Jager V."/>
            <person name="Krzyzanowska D."/>
            <person name="Jongedijk E."/>
            <person name="Cankar K."/>
            <person name="Beekwilder J."/>
            <person name="van Veen A."/>
            <person name="de Boer W."/>
            <person name="van Veen J.A."/>
            <person name="Garbeva P."/>
        </authorList>
    </citation>
    <scope>NUCLEOTIDE SEQUENCE [LARGE SCALE GENOMIC DNA]</scope>
    <source>
        <strain evidence="1 2">Ter91</strain>
    </source>
</reference>
<dbReference type="STRING" id="279113.CPter91_0346"/>
<proteinExistence type="predicted"/>
<sequence>MSRNTVRRYLRSEITGPSYADRYTPSASAKYVFQLLALLKTEAVKSCKQRRSLKQIHQDLRDLNF</sequence>
<gene>
    <name evidence="1" type="ORF">CPter91_0346</name>
</gene>
<dbReference type="EMBL" id="CP013234">
    <property type="protein sequence ID" value="AMP02745.1"/>
    <property type="molecule type" value="Genomic_DNA"/>
</dbReference>
<dbReference type="AlphaFoldDB" id="A0A127PYS1"/>
<dbReference type="PATRIC" id="fig|279113.9.peg.352"/>
<dbReference type="KEGG" id="cpra:CPter91_0346"/>